<dbReference type="EMBL" id="JALNTZ010000006">
    <property type="protein sequence ID" value="KAJ3648518.1"/>
    <property type="molecule type" value="Genomic_DNA"/>
</dbReference>
<gene>
    <name evidence="1" type="ORF">Zmor_020314</name>
</gene>
<reference evidence="1" key="1">
    <citation type="journal article" date="2023" name="G3 (Bethesda)">
        <title>Whole genome assemblies of Zophobas morio and Tenebrio molitor.</title>
        <authorList>
            <person name="Kaur S."/>
            <person name="Stinson S.A."/>
            <person name="diCenzo G.C."/>
        </authorList>
    </citation>
    <scope>NUCLEOTIDE SEQUENCE</scope>
    <source>
        <strain evidence="1">QUZm001</strain>
    </source>
</reference>
<dbReference type="AlphaFoldDB" id="A0AA38M9J9"/>
<organism evidence="1 2">
    <name type="scientific">Zophobas morio</name>
    <dbReference type="NCBI Taxonomy" id="2755281"/>
    <lineage>
        <taxon>Eukaryota</taxon>
        <taxon>Metazoa</taxon>
        <taxon>Ecdysozoa</taxon>
        <taxon>Arthropoda</taxon>
        <taxon>Hexapoda</taxon>
        <taxon>Insecta</taxon>
        <taxon>Pterygota</taxon>
        <taxon>Neoptera</taxon>
        <taxon>Endopterygota</taxon>
        <taxon>Coleoptera</taxon>
        <taxon>Polyphaga</taxon>
        <taxon>Cucujiformia</taxon>
        <taxon>Tenebrionidae</taxon>
        <taxon>Zophobas</taxon>
    </lineage>
</organism>
<evidence type="ECO:0000313" key="1">
    <source>
        <dbReference type="EMBL" id="KAJ3648518.1"/>
    </source>
</evidence>
<dbReference type="Proteomes" id="UP001168821">
    <property type="component" value="Unassembled WGS sequence"/>
</dbReference>
<keyword evidence="2" id="KW-1185">Reference proteome</keyword>
<sequence>MSVGQFNQLLEKISNPGQRPVSRHFTQCIARFGVIRISASVEEFINTITIFKTVDALAGLPLLLTGEANQWWCGVRQNITTFPETTQLIRKAFAPRKPNFCLFGDIFSNRQGEEVPTYKFVIIQRDRLAQLSHPLDEEWQLRALRDRLPRTDINSFAELLEKACSIKANEEERHANRFTRKPPVAIFVHSLRLL</sequence>
<proteinExistence type="predicted"/>
<accession>A0AA38M9J9</accession>
<comment type="caution">
    <text evidence="1">The sequence shown here is derived from an EMBL/GenBank/DDBJ whole genome shotgun (WGS) entry which is preliminary data.</text>
</comment>
<name>A0AA38M9J9_9CUCU</name>
<evidence type="ECO:0000313" key="2">
    <source>
        <dbReference type="Proteomes" id="UP001168821"/>
    </source>
</evidence>
<protein>
    <submittedName>
        <fullName evidence="1">Uncharacterized protein</fullName>
    </submittedName>
</protein>